<dbReference type="InterPro" id="IPR001753">
    <property type="entry name" value="Enoyl-CoA_hydra/iso"/>
</dbReference>
<keyword evidence="5" id="KW-1185">Reference proteome</keyword>
<gene>
    <name evidence="4" type="ORF">GCM10011400_11610</name>
</gene>
<evidence type="ECO:0000256" key="3">
    <source>
        <dbReference type="ARBA" id="ARBA00023268"/>
    </source>
</evidence>
<dbReference type="Pfam" id="PF00378">
    <property type="entry name" value="ECH_1"/>
    <property type="match status" value="1"/>
</dbReference>
<dbReference type="Proteomes" id="UP000602004">
    <property type="component" value="Unassembled WGS sequence"/>
</dbReference>
<evidence type="ECO:0000256" key="1">
    <source>
        <dbReference type="ARBA" id="ARBA00023235"/>
    </source>
</evidence>
<comment type="caution">
    <text evidence="4">The sequence shown here is derived from an EMBL/GenBank/DDBJ whole genome shotgun (WGS) entry which is preliminary data.</text>
</comment>
<dbReference type="SUPFAM" id="SSF52096">
    <property type="entry name" value="ClpP/crotonase"/>
    <property type="match status" value="1"/>
</dbReference>
<evidence type="ECO:0008006" key="6">
    <source>
        <dbReference type="Google" id="ProtNLM"/>
    </source>
</evidence>
<proteinExistence type="predicted"/>
<dbReference type="Gene3D" id="3.90.226.10">
    <property type="entry name" value="2-enoyl-CoA Hydratase, Chain A, domain 1"/>
    <property type="match status" value="1"/>
</dbReference>
<dbReference type="CDD" id="cd06558">
    <property type="entry name" value="crotonase-like"/>
    <property type="match status" value="1"/>
</dbReference>
<evidence type="ECO:0000256" key="2">
    <source>
        <dbReference type="ARBA" id="ARBA00023239"/>
    </source>
</evidence>
<dbReference type="PANTHER" id="PTHR23309">
    <property type="entry name" value="3-HYDROXYACYL-COA DEHYROGENASE"/>
    <property type="match status" value="1"/>
</dbReference>
<sequence length="216" mass="22861">MTYFVHLSRDGAVLVIEIDNPPAASAQTVCQELIEGLLAARADATIEAVILCATNHPCEADAEITGLDLEGISHSDSNDIFDTIEGLARPVVAVLHGTVLGGRLELALSAHYRIAVASATFRLPDVKLDISQGTGGTQHLPRIAGIRDALDRTTGGTPISACKAQELGIVDVVVEDGLREAAFKLAHELIANGTPPRRARNLSLDRSVIRANFSNN</sequence>
<organism evidence="4 5">
    <name type="scientific">Paraburkholderia caffeinilytica</name>
    <dbReference type="NCBI Taxonomy" id="1761016"/>
    <lineage>
        <taxon>Bacteria</taxon>
        <taxon>Pseudomonadati</taxon>
        <taxon>Pseudomonadota</taxon>
        <taxon>Betaproteobacteria</taxon>
        <taxon>Burkholderiales</taxon>
        <taxon>Burkholderiaceae</taxon>
        <taxon>Paraburkholderia</taxon>
    </lineage>
</organism>
<evidence type="ECO:0000313" key="4">
    <source>
        <dbReference type="EMBL" id="GGC26932.1"/>
    </source>
</evidence>
<accession>A0ABQ1LMB9</accession>
<keyword evidence="1" id="KW-0413">Isomerase</keyword>
<dbReference type="PANTHER" id="PTHR23309:SF49">
    <property type="entry name" value="PEROXISOMAL BIFUNCTIONAL ENZYME"/>
    <property type="match status" value="1"/>
</dbReference>
<keyword evidence="2" id="KW-0456">Lyase</keyword>
<dbReference type="RefSeq" id="WP_115782998.1">
    <property type="nucleotide sequence ID" value="NZ_BMHL01000002.1"/>
</dbReference>
<dbReference type="InterPro" id="IPR029045">
    <property type="entry name" value="ClpP/crotonase-like_dom_sf"/>
</dbReference>
<name>A0ABQ1LMB9_9BURK</name>
<protein>
    <recommendedName>
        <fullName evidence="6">Enoyl-CoA hydratase</fullName>
    </recommendedName>
</protein>
<dbReference type="EMBL" id="BMHL01000002">
    <property type="protein sequence ID" value="GGC26932.1"/>
    <property type="molecule type" value="Genomic_DNA"/>
</dbReference>
<evidence type="ECO:0000313" key="5">
    <source>
        <dbReference type="Proteomes" id="UP000602004"/>
    </source>
</evidence>
<keyword evidence="3" id="KW-0511">Multifunctional enzyme</keyword>
<reference evidence="5" key="1">
    <citation type="journal article" date="2019" name="Int. J. Syst. Evol. Microbiol.">
        <title>The Global Catalogue of Microorganisms (GCM) 10K type strain sequencing project: providing services to taxonomists for standard genome sequencing and annotation.</title>
        <authorList>
            <consortium name="The Broad Institute Genomics Platform"/>
            <consortium name="The Broad Institute Genome Sequencing Center for Infectious Disease"/>
            <person name="Wu L."/>
            <person name="Ma J."/>
        </authorList>
    </citation>
    <scope>NUCLEOTIDE SEQUENCE [LARGE SCALE GENOMIC DNA]</scope>
    <source>
        <strain evidence="5">CGMCC 1.15103</strain>
    </source>
</reference>